<keyword evidence="3" id="KW-1185">Reference proteome</keyword>
<dbReference type="Proteomes" id="UP000315082">
    <property type="component" value="Chromosome"/>
</dbReference>
<evidence type="ECO:0000313" key="3">
    <source>
        <dbReference type="Proteomes" id="UP000315082"/>
    </source>
</evidence>
<organism evidence="2 3">
    <name type="scientific">Rosistilla carotiformis</name>
    <dbReference type="NCBI Taxonomy" id="2528017"/>
    <lineage>
        <taxon>Bacteria</taxon>
        <taxon>Pseudomonadati</taxon>
        <taxon>Planctomycetota</taxon>
        <taxon>Planctomycetia</taxon>
        <taxon>Pirellulales</taxon>
        <taxon>Pirellulaceae</taxon>
        <taxon>Rosistilla</taxon>
    </lineage>
</organism>
<accession>A0A518JSW0</accession>
<protein>
    <submittedName>
        <fullName evidence="2">Uncharacterized protein</fullName>
    </submittedName>
</protein>
<name>A0A518JSW0_9BACT</name>
<reference evidence="2 3" key="1">
    <citation type="submission" date="2019-02" db="EMBL/GenBank/DDBJ databases">
        <title>Deep-cultivation of Planctomycetes and their phenomic and genomic characterization uncovers novel biology.</title>
        <authorList>
            <person name="Wiegand S."/>
            <person name="Jogler M."/>
            <person name="Boedeker C."/>
            <person name="Pinto D."/>
            <person name="Vollmers J."/>
            <person name="Rivas-Marin E."/>
            <person name="Kohn T."/>
            <person name="Peeters S.H."/>
            <person name="Heuer A."/>
            <person name="Rast P."/>
            <person name="Oberbeckmann S."/>
            <person name="Bunk B."/>
            <person name="Jeske O."/>
            <person name="Meyerdierks A."/>
            <person name="Storesund J.E."/>
            <person name="Kallscheuer N."/>
            <person name="Luecker S."/>
            <person name="Lage O.M."/>
            <person name="Pohl T."/>
            <person name="Merkel B.J."/>
            <person name="Hornburger P."/>
            <person name="Mueller R.-W."/>
            <person name="Bruemmer F."/>
            <person name="Labrenz M."/>
            <person name="Spormann A.M."/>
            <person name="Op den Camp H."/>
            <person name="Overmann J."/>
            <person name="Amann R."/>
            <person name="Jetten M.S.M."/>
            <person name="Mascher T."/>
            <person name="Medema M.H."/>
            <person name="Devos D.P."/>
            <person name="Kaster A.-K."/>
            <person name="Ovreas L."/>
            <person name="Rohde M."/>
            <person name="Galperin M.Y."/>
            <person name="Jogler C."/>
        </authorList>
    </citation>
    <scope>NUCLEOTIDE SEQUENCE [LARGE SCALE GENOMIC DNA]</scope>
    <source>
        <strain evidence="2 3">Poly24</strain>
    </source>
</reference>
<evidence type="ECO:0000313" key="2">
    <source>
        <dbReference type="EMBL" id="QDV68634.1"/>
    </source>
</evidence>
<sequence length="210" mass="23057">MFVQRSPTGALRLTVVPNGPRVGTVRRAARWAPRFNETVATFHGSSEIGSHRRAATFSSGLWTDRRPSSGAAIDCVSGSGGIRSAQTTAYLLRSQREQISLTRHANRLGNTDPEGIQDGSRRSSRSGAPPECEYPSRGSSPEGITDGAGSCRGRRTFFIPRWHLSFVDGIREVNLIGLTEGRKSFFKSFNSIVRQFHSCRLVRRSPGFFG</sequence>
<feature type="region of interest" description="Disordered" evidence="1">
    <location>
        <begin position="102"/>
        <end position="148"/>
    </location>
</feature>
<gene>
    <name evidence="2" type="ORF">Poly24_23460</name>
</gene>
<proteinExistence type="predicted"/>
<dbReference type="AlphaFoldDB" id="A0A518JSW0"/>
<evidence type="ECO:0000256" key="1">
    <source>
        <dbReference type="SAM" id="MobiDB-lite"/>
    </source>
</evidence>
<dbReference type="KEGG" id="rcf:Poly24_23460"/>
<dbReference type="EMBL" id="CP036348">
    <property type="protein sequence ID" value="QDV68634.1"/>
    <property type="molecule type" value="Genomic_DNA"/>
</dbReference>